<evidence type="ECO:0000313" key="2">
    <source>
        <dbReference type="Proteomes" id="UP000635565"/>
    </source>
</evidence>
<dbReference type="Proteomes" id="UP000635565">
    <property type="component" value="Unassembled WGS sequence"/>
</dbReference>
<proteinExistence type="predicted"/>
<evidence type="ECO:0000313" key="1">
    <source>
        <dbReference type="EMBL" id="GHO85212.1"/>
    </source>
</evidence>
<organism evidence="1 2">
    <name type="scientific">Dictyobacter formicarum</name>
    <dbReference type="NCBI Taxonomy" id="2778368"/>
    <lineage>
        <taxon>Bacteria</taxon>
        <taxon>Bacillati</taxon>
        <taxon>Chloroflexota</taxon>
        <taxon>Ktedonobacteria</taxon>
        <taxon>Ktedonobacterales</taxon>
        <taxon>Dictyobacteraceae</taxon>
        <taxon>Dictyobacter</taxon>
    </lineage>
</organism>
<keyword evidence="2" id="KW-1185">Reference proteome</keyword>
<reference evidence="1 2" key="1">
    <citation type="journal article" date="2021" name="Int. J. Syst. Evol. Microbiol.">
        <title>Reticulibacter mediterranei gen. nov., sp. nov., within the new family Reticulibacteraceae fam. nov., and Ktedonospora formicarum gen. nov., sp. nov., Ktedonobacter robiniae sp. nov., Dictyobacter formicarum sp. nov. and Dictyobacter arantiisoli sp. nov., belonging to the class Ktedonobacteria.</title>
        <authorList>
            <person name="Yabe S."/>
            <person name="Zheng Y."/>
            <person name="Wang C.M."/>
            <person name="Sakai Y."/>
            <person name="Abe K."/>
            <person name="Yokota A."/>
            <person name="Donadio S."/>
            <person name="Cavaletti L."/>
            <person name="Monciardini P."/>
        </authorList>
    </citation>
    <scope>NUCLEOTIDE SEQUENCE [LARGE SCALE GENOMIC DNA]</scope>
    <source>
        <strain evidence="1 2">SOSP1-9</strain>
    </source>
</reference>
<gene>
    <name evidence="1" type="ORF">KSZ_32180</name>
</gene>
<name>A0ABQ3VGA8_9CHLR</name>
<evidence type="ECO:0008006" key="3">
    <source>
        <dbReference type="Google" id="ProtNLM"/>
    </source>
</evidence>
<dbReference type="RefSeq" id="WP_201362874.1">
    <property type="nucleotide sequence ID" value="NZ_BNJJ01000008.1"/>
</dbReference>
<comment type="caution">
    <text evidence="1">The sequence shown here is derived from an EMBL/GenBank/DDBJ whole genome shotgun (WGS) entry which is preliminary data.</text>
</comment>
<sequence>MKSLKKVIRDLLQEALRQIFSSTSTPAFVISRFARQRMRDYGITQADIQDVLKNGEDFQPGLSRTQL</sequence>
<protein>
    <recommendedName>
        <fullName evidence="3">DUF1127 domain-containing protein</fullName>
    </recommendedName>
</protein>
<dbReference type="EMBL" id="BNJJ01000008">
    <property type="protein sequence ID" value="GHO85212.1"/>
    <property type="molecule type" value="Genomic_DNA"/>
</dbReference>
<accession>A0ABQ3VGA8</accession>